<comment type="caution">
    <text evidence="2">The sequence shown here is derived from an EMBL/GenBank/DDBJ whole genome shotgun (WGS) entry which is preliminary data.</text>
</comment>
<dbReference type="Proteomes" id="UP000187209">
    <property type="component" value="Unassembled WGS sequence"/>
</dbReference>
<evidence type="ECO:0000313" key="2">
    <source>
        <dbReference type="EMBL" id="OMJ70817.1"/>
    </source>
</evidence>
<name>A0A1R2B243_9CILI</name>
<reference evidence="2 3" key="1">
    <citation type="submission" date="2016-11" db="EMBL/GenBank/DDBJ databases">
        <title>The macronuclear genome of Stentor coeruleus: a giant cell with tiny introns.</title>
        <authorList>
            <person name="Slabodnick M."/>
            <person name="Ruby J.G."/>
            <person name="Reiff S.B."/>
            <person name="Swart E.C."/>
            <person name="Gosai S."/>
            <person name="Prabakaran S."/>
            <person name="Witkowska E."/>
            <person name="Larue G.E."/>
            <person name="Fisher S."/>
            <person name="Freeman R.M."/>
            <person name="Gunawardena J."/>
            <person name="Chu W."/>
            <person name="Stover N.A."/>
            <person name="Gregory B.D."/>
            <person name="Nowacki M."/>
            <person name="Derisi J."/>
            <person name="Roy S.W."/>
            <person name="Marshall W.F."/>
            <person name="Sood P."/>
        </authorList>
    </citation>
    <scope>NUCLEOTIDE SEQUENCE [LARGE SCALE GENOMIC DNA]</scope>
    <source>
        <strain evidence="2">WM001</strain>
    </source>
</reference>
<protein>
    <submittedName>
        <fullName evidence="2">Uncharacterized protein</fullName>
    </submittedName>
</protein>
<proteinExistence type="predicted"/>
<evidence type="ECO:0000313" key="3">
    <source>
        <dbReference type="Proteomes" id="UP000187209"/>
    </source>
</evidence>
<dbReference type="EMBL" id="MPUH01001051">
    <property type="protein sequence ID" value="OMJ70817.1"/>
    <property type="molecule type" value="Genomic_DNA"/>
</dbReference>
<keyword evidence="3" id="KW-1185">Reference proteome</keyword>
<evidence type="ECO:0000256" key="1">
    <source>
        <dbReference type="SAM" id="Coils"/>
    </source>
</evidence>
<dbReference type="AlphaFoldDB" id="A0A1R2B243"/>
<gene>
    <name evidence="2" type="ORF">SteCoe_31117</name>
</gene>
<feature type="coiled-coil region" evidence="1">
    <location>
        <begin position="124"/>
        <end position="168"/>
    </location>
</feature>
<organism evidence="2 3">
    <name type="scientific">Stentor coeruleus</name>
    <dbReference type="NCBI Taxonomy" id="5963"/>
    <lineage>
        <taxon>Eukaryota</taxon>
        <taxon>Sar</taxon>
        <taxon>Alveolata</taxon>
        <taxon>Ciliophora</taxon>
        <taxon>Postciliodesmatophora</taxon>
        <taxon>Heterotrichea</taxon>
        <taxon>Heterotrichida</taxon>
        <taxon>Stentoridae</taxon>
        <taxon>Stentor</taxon>
    </lineage>
</organism>
<accession>A0A1R2B243</accession>
<keyword evidence="1" id="KW-0175">Coiled coil</keyword>
<sequence>MSTIETPLESSKNISQTLSNLHKKSLESIYDNLSSFDFSIISSQISRDSFTPSLIKQKNDQIKDFITNRITALHYFSQAFTTELNEDDAENLITESNLSVLENTKEDTKSDEIQQENVDCKEMLEKIYTLIENHEKEKRKLQEEIMEINGLNEEEEDLMKKLKYYENKFSNLVMEKKSENVGCQCSIY</sequence>